<reference evidence="1" key="1">
    <citation type="submission" date="2022-11" db="EMBL/GenBank/DDBJ databases">
        <title>Genome Sequence of Nemania bipapillata.</title>
        <authorList>
            <person name="Buettner E."/>
        </authorList>
    </citation>
    <scope>NUCLEOTIDE SEQUENCE</scope>
    <source>
        <strain evidence="1">CP14</strain>
    </source>
</reference>
<dbReference type="Proteomes" id="UP001153334">
    <property type="component" value="Unassembled WGS sequence"/>
</dbReference>
<keyword evidence="2" id="KW-1185">Reference proteome</keyword>
<sequence>MSLIIPIPDVPVEVGTFYNPTETSYEIPFLSSWDDIKLAKSLEILYEEDGYLSCIRLMCNGRTCQFGNPAPEAEISRKHIIQVDPGLWIEGFEMIIGDPIESREAGPVGIVNVDVWIYGGDVERGSYRPRERYHRLFVPADGKSLVGVCGSSKGNRINSFALIQCEGDQGLRRRLVSDELTRSLSWRNGLPPAHIRVLPDSLRVLSRAQRNGLQMEALLFGTDEHHGDPATTANRLIRISSSGDAGRIELAFSGEREGMPATIQAAGLENRPPLKSMDIDGPGGETIVSVLMPPMPDEDDDFGWAFLGSNLQSNGPAPSSRLLASLLLAFSLARLSCNTGP</sequence>
<organism evidence="1 2">
    <name type="scientific">Nemania bipapillata</name>
    <dbReference type="NCBI Taxonomy" id="110536"/>
    <lineage>
        <taxon>Eukaryota</taxon>
        <taxon>Fungi</taxon>
        <taxon>Dikarya</taxon>
        <taxon>Ascomycota</taxon>
        <taxon>Pezizomycotina</taxon>
        <taxon>Sordariomycetes</taxon>
        <taxon>Xylariomycetidae</taxon>
        <taxon>Xylariales</taxon>
        <taxon>Xylariaceae</taxon>
        <taxon>Nemania</taxon>
    </lineage>
</organism>
<evidence type="ECO:0000313" key="1">
    <source>
        <dbReference type="EMBL" id="KAJ8124072.1"/>
    </source>
</evidence>
<dbReference type="EMBL" id="JAPESX010000013">
    <property type="protein sequence ID" value="KAJ8124072.1"/>
    <property type="molecule type" value="Genomic_DNA"/>
</dbReference>
<proteinExistence type="predicted"/>
<accession>A0ACC2J991</accession>
<comment type="caution">
    <text evidence="1">The sequence shown here is derived from an EMBL/GenBank/DDBJ whole genome shotgun (WGS) entry which is preliminary data.</text>
</comment>
<gene>
    <name evidence="1" type="ORF">ONZ43_g123</name>
</gene>
<evidence type="ECO:0000313" key="2">
    <source>
        <dbReference type="Proteomes" id="UP001153334"/>
    </source>
</evidence>
<protein>
    <submittedName>
        <fullName evidence="1">Uncharacterized protein</fullName>
    </submittedName>
</protein>
<name>A0ACC2J991_9PEZI</name>